<evidence type="ECO:0000256" key="3">
    <source>
        <dbReference type="ARBA" id="ARBA00022729"/>
    </source>
</evidence>
<dbReference type="Proteomes" id="UP000657592">
    <property type="component" value="Unassembled WGS sequence"/>
</dbReference>
<reference evidence="5" key="1">
    <citation type="journal article" date="2014" name="Int. J. Syst. Evol. Microbiol.">
        <title>Complete genome sequence of Corynebacterium casei LMG S-19264T (=DSM 44701T), isolated from a smear-ripened cheese.</title>
        <authorList>
            <consortium name="US DOE Joint Genome Institute (JGI-PGF)"/>
            <person name="Walter F."/>
            <person name="Albersmeier A."/>
            <person name="Kalinowski J."/>
            <person name="Ruckert C."/>
        </authorList>
    </citation>
    <scope>NUCLEOTIDE SEQUENCE</scope>
    <source>
        <strain evidence="5">CGMCC 1.15794</strain>
    </source>
</reference>
<evidence type="ECO:0000256" key="2">
    <source>
        <dbReference type="ARBA" id="ARBA00005695"/>
    </source>
</evidence>
<dbReference type="PROSITE" id="PS01040">
    <property type="entry name" value="SBP_BACTERIAL_5"/>
    <property type="match status" value="1"/>
</dbReference>
<sequence length="530" mass="57575">MMSHSTRMAALAVGAVALLGIAGCTGGGGGGGGEGQERVFIQAIGSEPDSFNAQVTSGLAATMFSGQLFDTLVRVSDRYEITPGLAETWELAEDGLTLTLNLRDDVSWHDGEPFTAEDVKFNLEEIVELQTFGAPLAQRVDTVEVVDDHTAVVHLSEPYGPLLETLGIQFMIPKHIYEGTDYVTNPANMEPVGTGPMMFESYSSGEQVVFVRNPDYWEGEVNADRVVYPIMTDPNSRALALFAGEVDKAEIEPSQQDRVAQEDNLELITRGVFPQLISAMFNAQSEYLQDPEVRALVFAALDREAITERALSGLGEPATGFFPEALDWARDTSIDFDRDFPHDIDAINAGLDAAGFPVQADGFRFTLNVQYIQSLAEVGATAELAKSQLAEVGINVDLHGSASPVFTERVYTTSDFDLAFLRSTIGADPSIGVARWYTCNERRAAASNPSGICDPEIDAAAAAAVETVDRETRAEHFRALQQRARELIYYAPVAWFNGAFPTVNTSRWDGLLDVPPGNSMTPWLTMSFKG</sequence>
<evidence type="ECO:0000256" key="1">
    <source>
        <dbReference type="ARBA" id="ARBA00004193"/>
    </source>
</evidence>
<feature type="domain" description="Solute-binding protein family 5" evidence="4">
    <location>
        <begin position="80"/>
        <end position="440"/>
    </location>
</feature>
<dbReference type="AlphaFoldDB" id="A0A917ICB3"/>
<keyword evidence="6" id="KW-1185">Reference proteome</keyword>
<dbReference type="InterPro" id="IPR000914">
    <property type="entry name" value="SBP_5_dom"/>
</dbReference>
<dbReference type="GO" id="GO:0015833">
    <property type="term" value="P:peptide transport"/>
    <property type="evidence" value="ECO:0007669"/>
    <property type="project" value="TreeGrafter"/>
</dbReference>
<protein>
    <submittedName>
        <fullName evidence="5">Peptide ABC transporter substrate-binding protein</fullName>
    </submittedName>
</protein>
<dbReference type="Pfam" id="PF00496">
    <property type="entry name" value="SBP_bac_5"/>
    <property type="match status" value="1"/>
</dbReference>
<organism evidence="5 6">
    <name type="scientific">Microbacterium album</name>
    <dbReference type="NCBI Taxonomy" id="2053191"/>
    <lineage>
        <taxon>Bacteria</taxon>
        <taxon>Bacillati</taxon>
        <taxon>Actinomycetota</taxon>
        <taxon>Actinomycetes</taxon>
        <taxon>Micrococcales</taxon>
        <taxon>Microbacteriaceae</taxon>
        <taxon>Microbacterium</taxon>
    </lineage>
</organism>
<dbReference type="InterPro" id="IPR039424">
    <property type="entry name" value="SBP_5"/>
</dbReference>
<evidence type="ECO:0000259" key="4">
    <source>
        <dbReference type="Pfam" id="PF00496"/>
    </source>
</evidence>
<dbReference type="InterPro" id="IPR030678">
    <property type="entry name" value="Peptide/Ni-bd"/>
</dbReference>
<dbReference type="SUPFAM" id="SSF53850">
    <property type="entry name" value="Periplasmic binding protein-like II"/>
    <property type="match status" value="1"/>
</dbReference>
<dbReference type="PROSITE" id="PS51257">
    <property type="entry name" value="PROKAR_LIPOPROTEIN"/>
    <property type="match status" value="1"/>
</dbReference>
<comment type="subcellular location">
    <subcellularLocation>
        <location evidence="1">Cell membrane</location>
        <topology evidence="1">Lipid-anchor</topology>
    </subcellularLocation>
</comment>
<comment type="caution">
    <text evidence="5">The sequence shown here is derived from an EMBL/GenBank/DDBJ whole genome shotgun (WGS) entry which is preliminary data.</text>
</comment>
<dbReference type="Gene3D" id="3.10.105.10">
    <property type="entry name" value="Dipeptide-binding Protein, Domain 3"/>
    <property type="match status" value="1"/>
</dbReference>
<dbReference type="PANTHER" id="PTHR30290">
    <property type="entry name" value="PERIPLASMIC BINDING COMPONENT OF ABC TRANSPORTER"/>
    <property type="match status" value="1"/>
</dbReference>
<dbReference type="GO" id="GO:0042597">
    <property type="term" value="C:periplasmic space"/>
    <property type="evidence" value="ECO:0007669"/>
    <property type="project" value="UniProtKB-ARBA"/>
</dbReference>
<dbReference type="Gene3D" id="3.40.190.10">
    <property type="entry name" value="Periplasmic binding protein-like II"/>
    <property type="match status" value="1"/>
</dbReference>
<dbReference type="GO" id="GO:1904680">
    <property type="term" value="F:peptide transmembrane transporter activity"/>
    <property type="evidence" value="ECO:0007669"/>
    <property type="project" value="TreeGrafter"/>
</dbReference>
<reference evidence="5" key="2">
    <citation type="submission" date="2020-09" db="EMBL/GenBank/DDBJ databases">
        <authorList>
            <person name="Sun Q."/>
            <person name="Zhou Y."/>
        </authorList>
    </citation>
    <scope>NUCLEOTIDE SEQUENCE</scope>
    <source>
        <strain evidence="5">CGMCC 1.15794</strain>
    </source>
</reference>
<dbReference type="EMBL" id="BMJY01000001">
    <property type="protein sequence ID" value="GGH34981.1"/>
    <property type="molecule type" value="Genomic_DNA"/>
</dbReference>
<dbReference type="GO" id="GO:0043190">
    <property type="term" value="C:ATP-binding cassette (ABC) transporter complex"/>
    <property type="evidence" value="ECO:0007669"/>
    <property type="project" value="InterPro"/>
</dbReference>
<gene>
    <name evidence="5" type="ORF">GCM10010921_03070</name>
</gene>
<evidence type="ECO:0000313" key="6">
    <source>
        <dbReference type="Proteomes" id="UP000657592"/>
    </source>
</evidence>
<comment type="similarity">
    <text evidence="2">Belongs to the bacterial solute-binding protein 5 family.</text>
</comment>
<proteinExistence type="inferred from homology"/>
<name>A0A917ICB3_9MICO</name>
<keyword evidence="3" id="KW-0732">Signal</keyword>
<dbReference type="InterPro" id="IPR023765">
    <property type="entry name" value="SBP_5_CS"/>
</dbReference>
<accession>A0A917ICB3</accession>
<evidence type="ECO:0000313" key="5">
    <source>
        <dbReference type="EMBL" id="GGH34981.1"/>
    </source>
</evidence>
<dbReference type="PIRSF" id="PIRSF002741">
    <property type="entry name" value="MppA"/>
    <property type="match status" value="1"/>
</dbReference>